<keyword evidence="3 6" id="KW-1133">Transmembrane helix</keyword>
<name>A0A088RKD9_LEIPA</name>
<evidence type="ECO:0000256" key="4">
    <source>
        <dbReference type="ARBA" id="ARBA00023136"/>
    </source>
</evidence>
<dbReference type="OrthoDB" id="296386at2759"/>
<feature type="transmembrane region" description="Helical" evidence="6">
    <location>
        <begin position="467"/>
        <end position="488"/>
    </location>
</feature>
<evidence type="ECO:0000256" key="6">
    <source>
        <dbReference type="SAM" id="Phobius"/>
    </source>
</evidence>
<keyword evidence="4 6" id="KW-0472">Membrane</keyword>
<feature type="compositionally biased region" description="Polar residues" evidence="5">
    <location>
        <begin position="711"/>
        <end position="725"/>
    </location>
</feature>
<dbReference type="VEuPathDB" id="TriTrypDB:LPMP_130630"/>
<organism evidence="8 9">
    <name type="scientific">Leishmania panamensis</name>
    <dbReference type="NCBI Taxonomy" id="5679"/>
    <lineage>
        <taxon>Eukaryota</taxon>
        <taxon>Discoba</taxon>
        <taxon>Euglenozoa</taxon>
        <taxon>Kinetoplastea</taxon>
        <taxon>Metakinetoplastina</taxon>
        <taxon>Trypanosomatida</taxon>
        <taxon>Trypanosomatidae</taxon>
        <taxon>Leishmaniinae</taxon>
        <taxon>Leishmania</taxon>
        <taxon>Leishmania guyanensis species complex</taxon>
    </lineage>
</organism>
<evidence type="ECO:0000256" key="2">
    <source>
        <dbReference type="ARBA" id="ARBA00022692"/>
    </source>
</evidence>
<dbReference type="VEuPathDB" id="TriTrypDB:LPAL13_130010500"/>
<dbReference type="InterPro" id="IPR049452">
    <property type="entry name" value="Anoctamin_TM"/>
</dbReference>
<feature type="region of interest" description="Disordered" evidence="5">
    <location>
        <begin position="711"/>
        <end position="740"/>
    </location>
</feature>
<dbReference type="InterPro" id="IPR007632">
    <property type="entry name" value="Anoctamin"/>
</dbReference>
<feature type="transmembrane region" description="Helical" evidence="6">
    <location>
        <begin position="437"/>
        <end position="455"/>
    </location>
</feature>
<dbReference type="KEGG" id="lpan:LPMP_130630"/>
<comment type="subcellular location">
    <subcellularLocation>
        <location evidence="1">Membrane</location>
        <topology evidence="1">Multi-pass membrane protein</topology>
    </subcellularLocation>
</comment>
<dbReference type="Pfam" id="PF04547">
    <property type="entry name" value="Anoctamin"/>
    <property type="match status" value="1"/>
</dbReference>
<sequence length="944" mass="104005">MPSDPVGVKGCLTLPLPVEASLLQGTRHQPKTSSVSAALLLDADQESSEPPRGVTKEQLAAVAADARQQLGQPTYVTLTARQIAAEQRWQQSHSYDRIVQNLHERLGVVTPKPQDASEKRNALSKPLEVVADVTDKAIALRRAEMAEMVARLRRLILEANIAGVPIIPAASLGASGTPCPPCQYCIELTSEETIKKYLIAALQVIVSERVVVPMAGRHGPTSVMSNDLSGGAATLDSFRAHKSRAHRRPAEAVAPARFSVPRCFRVELVPFGLQKVSLHVSVHDNIAEHFFKAHARQQEHPFSFAIDPPFPREWAEWTDAHRQRLLHRVLVDLLHSGATPAVPVALKTVALFPAHVDIIRDALWSSVWSARSLKGWLTISEDAVASYLGEEVMFYYAWMNHYARWLLGTGLLGVLVSMLSSLRLASDAAMAAVPDKVVRSAGTTLVLAPAASSSMTLRRTVQYCLDVALLPLGNAFIVIASVLCIKMWERRCSVLCMKYHLFQQEEDELKHDSRGTPGAISLTGESQLCHPTKYQAMLPQSLTWGVVALFMAGSLGLMVCSLNLDGMVSDPASRLAIPSLRRLAADGGLLDKTVHPIAALLPSLVYSVCIAALSFTFKNLAKHRTRIENYRDCGEYVRALTLKRVAFELFNSYGKLLFIVFGRGSISELASHLQIIFYVAVLSRMMSDTIVPLVVTHRRRVVCRLFRTGSVEPSSRSSHTSQFTPVSLPLSAQGGSSDSPLNEVDEMPDLCDIYMDFIEVLIQFGFILLFAAAYPLASFVALLSNIIKVRSHLFTMCYVMRRPVPRLGVQQNTTWCGIMRGFAIATAIINAFLLALMSNHTPVRWLPKHFTTIGTLGSQRTSDKLRMRGSGSAAAVVNLNRSVNPPVRGLETMPGKGRIVAFDSITIEHVMCLIAIFLLWCIPSTPREVRYYKTCKLRERMTLQ</sequence>
<proteinExistence type="predicted"/>
<gene>
    <name evidence="8" type="ORF">LPMP_130630</name>
</gene>
<evidence type="ECO:0000313" key="8">
    <source>
        <dbReference type="EMBL" id="AIN96492.1"/>
    </source>
</evidence>
<feature type="domain" description="Anoctamin transmembrane" evidence="7">
    <location>
        <begin position="385"/>
        <end position="932"/>
    </location>
</feature>
<evidence type="ECO:0000256" key="5">
    <source>
        <dbReference type="SAM" id="MobiDB-lite"/>
    </source>
</evidence>
<dbReference type="RefSeq" id="XP_010697145.1">
    <property type="nucleotide sequence ID" value="XM_010698843.1"/>
</dbReference>
<evidence type="ECO:0000259" key="7">
    <source>
        <dbReference type="Pfam" id="PF04547"/>
    </source>
</evidence>
<protein>
    <recommendedName>
        <fullName evidence="7">Anoctamin transmembrane domain-containing protein</fullName>
    </recommendedName>
</protein>
<dbReference type="PANTHER" id="PTHR12308:SF73">
    <property type="entry name" value="ANOCTAMIN"/>
    <property type="match status" value="1"/>
</dbReference>
<keyword evidence="2 6" id="KW-0812">Transmembrane</keyword>
<evidence type="ECO:0000256" key="3">
    <source>
        <dbReference type="ARBA" id="ARBA00022989"/>
    </source>
</evidence>
<evidence type="ECO:0000256" key="1">
    <source>
        <dbReference type="ARBA" id="ARBA00004141"/>
    </source>
</evidence>
<feature type="transmembrane region" description="Helical" evidence="6">
    <location>
        <begin position="597"/>
        <end position="617"/>
    </location>
</feature>
<accession>A0A088RKD9</accession>
<feature type="transmembrane region" description="Helical" evidence="6">
    <location>
        <begin position="402"/>
        <end position="425"/>
    </location>
</feature>
<dbReference type="EMBL" id="CP009382">
    <property type="protein sequence ID" value="AIN96492.1"/>
    <property type="molecule type" value="Genomic_DNA"/>
</dbReference>
<feature type="transmembrane region" description="Helical" evidence="6">
    <location>
        <begin position="821"/>
        <end position="838"/>
    </location>
</feature>
<dbReference type="GO" id="GO:0005254">
    <property type="term" value="F:chloride channel activity"/>
    <property type="evidence" value="ECO:0007669"/>
    <property type="project" value="TreeGrafter"/>
</dbReference>
<feature type="transmembrane region" description="Helical" evidence="6">
    <location>
        <begin position="542"/>
        <end position="564"/>
    </location>
</feature>
<dbReference type="AlphaFoldDB" id="A0A088RKD9"/>
<feature type="transmembrane region" description="Helical" evidence="6">
    <location>
        <begin position="753"/>
        <end position="773"/>
    </location>
</feature>
<reference evidence="8 9" key="1">
    <citation type="journal article" date="2015" name="Sci. Rep.">
        <title>The genome of Leishmania panamensis: insights into genomics of the L. (Viannia) subgenus.</title>
        <authorList>
            <person name="Llanes A."/>
            <person name="Restrepo C.M."/>
            <person name="Vecchio G.D."/>
            <person name="Anguizola F.J."/>
            <person name="Lleonart R."/>
        </authorList>
    </citation>
    <scope>NUCLEOTIDE SEQUENCE [LARGE SCALE GENOMIC DNA]</scope>
    <source>
        <strain evidence="8 9">MHOM/PA/94/PSC-1</strain>
    </source>
</reference>
<dbReference type="GeneID" id="22573173"/>
<feature type="transmembrane region" description="Helical" evidence="6">
    <location>
        <begin position="899"/>
        <end position="922"/>
    </location>
</feature>
<dbReference type="Proteomes" id="UP000063063">
    <property type="component" value="Chromosome 13"/>
</dbReference>
<keyword evidence="9" id="KW-1185">Reference proteome</keyword>
<dbReference type="eggNOG" id="KOG2514">
    <property type="taxonomic scope" value="Eukaryota"/>
</dbReference>
<evidence type="ECO:0000313" key="9">
    <source>
        <dbReference type="Proteomes" id="UP000063063"/>
    </source>
</evidence>
<dbReference type="PANTHER" id="PTHR12308">
    <property type="entry name" value="ANOCTAMIN"/>
    <property type="match status" value="1"/>
</dbReference>
<dbReference type="GO" id="GO:0016020">
    <property type="term" value="C:membrane"/>
    <property type="evidence" value="ECO:0007669"/>
    <property type="project" value="UniProtKB-SubCell"/>
</dbReference>